<feature type="chain" id="PRO_5046790743" evidence="1">
    <location>
        <begin position="28"/>
        <end position="223"/>
    </location>
</feature>
<reference evidence="3 4" key="1">
    <citation type="submission" date="2024-09" db="EMBL/GenBank/DDBJ databases">
        <authorList>
            <person name="Sun Q."/>
            <person name="Mori K."/>
        </authorList>
    </citation>
    <scope>NUCLEOTIDE SEQUENCE [LARGE SCALE GENOMIC DNA]</scope>
    <source>
        <strain evidence="3 4">CCM 8654</strain>
    </source>
</reference>
<feature type="signal peptide" evidence="1">
    <location>
        <begin position="1"/>
        <end position="27"/>
    </location>
</feature>
<sequence length="223" mass="22688">MATTTAGAALLLGLGALSATPATPAQAAAAAPSSTTLTLSATSSAYGQTVTASASVVVSPGPASGDVVFAVDGLAYKANLGAAGTATLVLPDAAVGTHAVTATFVPQDAVLQQGSTSPAQPWTVGRVRTRLQPRVVGKGLRTPTSLVLTASGEYGSVPGGEVRVRLQRHGRLRATERVGLTGAPVRVGFGRLPRGAYRVVVRYAGDASHLPEKRVVRFRVRQR</sequence>
<organism evidence="3 4">
    <name type="scientific">Nocardioides zeicaulis</name>
    <dbReference type="NCBI Taxonomy" id="1776857"/>
    <lineage>
        <taxon>Bacteria</taxon>
        <taxon>Bacillati</taxon>
        <taxon>Actinomycetota</taxon>
        <taxon>Actinomycetes</taxon>
        <taxon>Propionibacteriales</taxon>
        <taxon>Nocardioidaceae</taxon>
        <taxon>Nocardioides</taxon>
    </lineage>
</organism>
<feature type="domain" description="Bacterial Ig-like" evidence="2">
    <location>
        <begin position="37"/>
        <end position="124"/>
    </location>
</feature>
<evidence type="ECO:0000313" key="4">
    <source>
        <dbReference type="Proteomes" id="UP001589698"/>
    </source>
</evidence>
<gene>
    <name evidence="3" type="ORF">ACFFJG_16290</name>
</gene>
<evidence type="ECO:0000256" key="1">
    <source>
        <dbReference type="SAM" id="SignalP"/>
    </source>
</evidence>
<accession>A0ABV6E4Y0</accession>
<dbReference type="InterPro" id="IPR032109">
    <property type="entry name" value="Big_3_5"/>
</dbReference>
<dbReference type="Proteomes" id="UP001589698">
    <property type="component" value="Unassembled WGS sequence"/>
</dbReference>
<keyword evidence="1" id="KW-0732">Signal</keyword>
<comment type="caution">
    <text evidence="3">The sequence shown here is derived from an EMBL/GenBank/DDBJ whole genome shotgun (WGS) entry which is preliminary data.</text>
</comment>
<evidence type="ECO:0000313" key="3">
    <source>
        <dbReference type="EMBL" id="MFC0224047.1"/>
    </source>
</evidence>
<dbReference type="Gene3D" id="2.60.40.10">
    <property type="entry name" value="Immunoglobulins"/>
    <property type="match status" value="1"/>
</dbReference>
<name>A0ABV6E4Y0_9ACTN</name>
<proteinExistence type="predicted"/>
<dbReference type="InterPro" id="IPR013783">
    <property type="entry name" value="Ig-like_fold"/>
</dbReference>
<dbReference type="Pfam" id="PF16640">
    <property type="entry name" value="Big_3_5"/>
    <property type="match status" value="1"/>
</dbReference>
<protein>
    <submittedName>
        <fullName evidence="3">Ig-like domain-containing protein</fullName>
    </submittedName>
</protein>
<dbReference type="RefSeq" id="WP_378519837.1">
    <property type="nucleotide sequence ID" value="NZ_CBCSDI010000024.1"/>
</dbReference>
<dbReference type="EMBL" id="JBHLXH010000002">
    <property type="protein sequence ID" value="MFC0224047.1"/>
    <property type="molecule type" value="Genomic_DNA"/>
</dbReference>
<keyword evidence="4" id="KW-1185">Reference proteome</keyword>
<evidence type="ECO:0000259" key="2">
    <source>
        <dbReference type="Pfam" id="PF16640"/>
    </source>
</evidence>